<keyword evidence="15" id="KW-1185">Reference proteome</keyword>
<dbReference type="eggNOG" id="COG4206">
    <property type="taxonomic scope" value="Bacteria"/>
</dbReference>
<proteinExistence type="inferred from homology"/>
<evidence type="ECO:0000256" key="7">
    <source>
        <dbReference type="ARBA" id="ARBA00023136"/>
    </source>
</evidence>
<evidence type="ECO:0000256" key="2">
    <source>
        <dbReference type="ARBA" id="ARBA00022448"/>
    </source>
</evidence>
<accession>E8V3M7</accession>
<dbReference type="Pfam" id="PF07715">
    <property type="entry name" value="Plug"/>
    <property type="match status" value="1"/>
</dbReference>
<keyword evidence="4 10" id="KW-0812">Transmembrane</keyword>
<dbReference type="GO" id="GO:0015344">
    <property type="term" value="F:siderophore uptake transmembrane transporter activity"/>
    <property type="evidence" value="ECO:0007669"/>
    <property type="project" value="TreeGrafter"/>
</dbReference>
<comment type="subcellular location">
    <subcellularLocation>
        <location evidence="1 10">Cell outer membrane</location>
        <topology evidence="1 10">Multi-pass membrane protein</topology>
    </subcellularLocation>
</comment>
<dbReference type="Gene3D" id="2.40.170.20">
    <property type="entry name" value="TonB-dependent receptor, beta-barrel domain"/>
    <property type="match status" value="1"/>
</dbReference>
<evidence type="ECO:0000256" key="11">
    <source>
        <dbReference type="RuleBase" id="RU003357"/>
    </source>
</evidence>
<keyword evidence="6 11" id="KW-0798">TonB box</keyword>
<organism evidence="14 15">
    <name type="scientific">Terriglobus saanensis (strain ATCC BAA-1853 / DSM 23119 / SP1PR4)</name>
    <dbReference type="NCBI Taxonomy" id="401053"/>
    <lineage>
        <taxon>Bacteria</taxon>
        <taxon>Pseudomonadati</taxon>
        <taxon>Acidobacteriota</taxon>
        <taxon>Terriglobia</taxon>
        <taxon>Terriglobales</taxon>
        <taxon>Acidobacteriaceae</taxon>
        <taxon>Terriglobus</taxon>
    </lineage>
</organism>
<evidence type="ECO:0000256" key="6">
    <source>
        <dbReference type="ARBA" id="ARBA00023077"/>
    </source>
</evidence>
<keyword evidence="8 14" id="KW-0675">Receptor</keyword>
<dbReference type="InterPro" id="IPR012910">
    <property type="entry name" value="Plug_dom"/>
</dbReference>
<evidence type="ECO:0000256" key="9">
    <source>
        <dbReference type="ARBA" id="ARBA00023237"/>
    </source>
</evidence>
<evidence type="ECO:0000259" key="12">
    <source>
        <dbReference type="Pfam" id="PF00593"/>
    </source>
</evidence>
<evidence type="ECO:0000256" key="3">
    <source>
        <dbReference type="ARBA" id="ARBA00022452"/>
    </source>
</evidence>
<dbReference type="Pfam" id="PF00593">
    <property type="entry name" value="TonB_dep_Rec_b-barrel"/>
    <property type="match status" value="1"/>
</dbReference>
<dbReference type="EMBL" id="CP002467">
    <property type="protein sequence ID" value="ADV84714.1"/>
    <property type="molecule type" value="Genomic_DNA"/>
</dbReference>
<evidence type="ECO:0000256" key="4">
    <source>
        <dbReference type="ARBA" id="ARBA00022692"/>
    </source>
</evidence>
<keyword evidence="5" id="KW-0732">Signal</keyword>
<feature type="domain" description="TonB-dependent receptor-like beta-barrel" evidence="12">
    <location>
        <begin position="243"/>
        <end position="620"/>
    </location>
</feature>
<dbReference type="PROSITE" id="PS52016">
    <property type="entry name" value="TONB_DEPENDENT_REC_3"/>
    <property type="match status" value="1"/>
</dbReference>
<reference evidence="14 15" key="1">
    <citation type="journal article" date="2012" name="Stand. Genomic Sci.">
        <title>Complete genome sequence of Terriglobus saanensis type strain SP1PR4(T), an Acidobacteria from tundra soil.</title>
        <authorList>
            <person name="Rawat S.R."/>
            <person name="Mannisto M.K."/>
            <person name="Starovoytov V."/>
            <person name="Goodwin L."/>
            <person name="Nolan M."/>
            <person name="Hauser L."/>
            <person name="Land M."/>
            <person name="Davenport K.W."/>
            <person name="Woyke T."/>
            <person name="Haggblom M.M."/>
        </authorList>
    </citation>
    <scope>NUCLEOTIDE SEQUENCE</scope>
    <source>
        <strain evidence="15">ATCC BAA-1853 / DSM 23119 / SP1PR4</strain>
    </source>
</reference>
<dbReference type="GO" id="GO:0044718">
    <property type="term" value="P:siderophore transmembrane transport"/>
    <property type="evidence" value="ECO:0007669"/>
    <property type="project" value="TreeGrafter"/>
</dbReference>
<evidence type="ECO:0000259" key="13">
    <source>
        <dbReference type="Pfam" id="PF07715"/>
    </source>
</evidence>
<keyword evidence="7 10" id="KW-0472">Membrane</keyword>
<sequence length="649" mass="70330">MRFPSVGKVTKQGEKGSEDFRAILSLNPFGFRGAPRRCRSTAGYTGLMRLFDFSLWFGGGLCLGLATFAVGQQPAAPLSVQETVTVLGAAEPVAEGENARSVETLPVAAQGTLLPELASALRADASVFVQQRGPMGVQQDISIRGGTFEQTLVLLNGLRINDAETSHFNFDIPVPMATVASLDVLHGTGSTLYGADALAGVIDVRTVKPEASELRLRAGVGSYGINQQAVTASGVRGRASEMLAAGRDFSTGFIADRDYRSESASSESRVTTSLGDTDLLLAGSDRAFGADQFYGAYPSYERTKGWFSSLAQALGAKTLAQVAYRRHSDIYVLFRDNPAYYKNQHIDESWQGAVRRHDDVGKHLQIFYGVEENTDEIGSNSLGHHGRNRGEGYVSAELRGARGSLTAGVREEVFSGGNTVAAPMFAGALRVHEKFKLRASAGYGYRIPTFVDLYYNDPTTISNPTLKPESAWNYDGGVDWYASDRIAVSVTGFAARQHDAIDYVRASSDAKYQAQNLRDLSFNGVEVSGQVGLAHGQQVRLAYTATIGAQDALQGLQSRFVFNQAVNNANAEWSGGWKQISTTARLGVTQRYQQTPFSVVDFSVARNRSWWRPYLQMTNLANTGYQEIAGIRNQGRAFVGGVELVFRGK</sequence>
<evidence type="ECO:0000256" key="1">
    <source>
        <dbReference type="ARBA" id="ARBA00004571"/>
    </source>
</evidence>
<evidence type="ECO:0000313" key="14">
    <source>
        <dbReference type="EMBL" id="ADV84714.1"/>
    </source>
</evidence>
<dbReference type="STRING" id="401053.AciPR4_3965"/>
<dbReference type="KEGG" id="tsa:AciPR4_3965"/>
<dbReference type="PANTHER" id="PTHR30069:SF29">
    <property type="entry name" value="HEMOGLOBIN AND HEMOGLOBIN-HAPTOGLOBIN-BINDING PROTEIN 1-RELATED"/>
    <property type="match status" value="1"/>
</dbReference>
<comment type="similarity">
    <text evidence="10 11">Belongs to the TonB-dependent receptor family.</text>
</comment>
<dbReference type="GO" id="GO:0009279">
    <property type="term" value="C:cell outer membrane"/>
    <property type="evidence" value="ECO:0007669"/>
    <property type="project" value="UniProtKB-SubCell"/>
</dbReference>
<keyword evidence="3 10" id="KW-1134">Transmembrane beta strand</keyword>
<feature type="domain" description="TonB-dependent receptor plug" evidence="13">
    <location>
        <begin position="116"/>
        <end position="201"/>
    </location>
</feature>
<dbReference type="InterPro" id="IPR036942">
    <property type="entry name" value="Beta-barrel_TonB_sf"/>
</dbReference>
<evidence type="ECO:0000256" key="5">
    <source>
        <dbReference type="ARBA" id="ARBA00022729"/>
    </source>
</evidence>
<dbReference type="PANTHER" id="PTHR30069">
    <property type="entry name" value="TONB-DEPENDENT OUTER MEMBRANE RECEPTOR"/>
    <property type="match status" value="1"/>
</dbReference>
<evidence type="ECO:0000256" key="10">
    <source>
        <dbReference type="PROSITE-ProRule" id="PRU01360"/>
    </source>
</evidence>
<evidence type="ECO:0000256" key="8">
    <source>
        <dbReference type="ARBA" id="ARBA00023170"/>
    </source>
</evidence>
<dbReference type="AlphaFoldDB" id="E8V3M7"/>
<dbReference type="Gene3D" id="2.170.130.10">
    <property type="entry name" value="TonB-dependent receptor, plug domain"/>
    <property type="match status" value="1"/>
</dbReference>
<dbReference type="Proteomes" id="UP000006844">
    <property type="component" value="Chromosome"/>
</dbReference>
<dbReference type="InterPro" id="IPR000531">
    <property type="entry name" value="Beta-barrel_TonB"/>
</dbReference>
<evidence type="ECO:0000313" key="15">
    <source>
        <dbReference type="Proteomes" id="UP000006844"/>
    </source>
</evidence>
<keyword evidence="2 10" id="KW-0813">Transport</keyword>
<dbReference type="InterPro" id="IPR039426">
    <property type="entry name" value="TonB-dep_rcpt-like"/>
</dbReference>
<protein>
    <submittedName>
        <fullName evidence="14">TonB-dependent receptor</fullName>
    </submittedName>
</protein>
<name>E8V3M7_TERSS</name>
<keyword evidence="9 10" id="KW-0998">Cell outer membrane</keyword>
<gene>
    <name evidence="14" type="ordered locus">AciPR4_3965</name>
</gene>
<dbReference type="SUPFAM" id="SSF56935">
    <property type="entry name" value="Porins"/>
    <property type="match status" value="1"/>
</dbReference>
<dbReference type="HOGENOM" id="CLU_008287_18_5_0"/>
<dbReference type="InterPro" id="IPR037066">
    <property type="entry name" value="Plug_dom_sf"/>
</dbReference>